<gene>
    <name evidence="2" type="ORF">VTK73DRAFT_8523</name>
</gene>
<evidence type="ECO:0000313" key="3">
    <source>
        <dbReference type="Proteomes" id="UP001586593"/>
    </source>
</evidence>
<sequence length="315" mass="35833">MLFPTGRCNEGDGRIKIVVGEEPNETTFLVHKPLLCRFSLYFEGALRDRGSASGRPGTIEAATGEFYWPEDDVDEVHRWIRWLYSCPDCKRCPPYDPSHTCKRPIRRPPRQPSETSPRKSREEHRDARGDAAEDTLTSPWCAAEAERAYVFGDRVLSEQYCVVALASFVQHTHFVDPARFVRVCDSVACNAPLRKFVDHWVLWRKFLERGDAAWGPARGSSLINMHEELFGSREGWTSLDPRKFELPHWWQGCARDPNMLCQHRISFGGLYGGAPMVPGGPFAGRVPPSESKKAMQWVCRLSVLAWVSEIPQQSQ</sequence>
<organism evidence="2 3">
    <name type="scientific">Phialemonium thermophilum</name>
    <dbReference type="NCBI Taxonomy" id="223376"/>
    <lineage>
        <taxon>Eukaryota</taxon>
        <taxon>Fungi</taxon>
        <taxon>Dikarya</taxon>
        <taxon>Ascomycota</taxon>
        <taxon>Pezizomycotina</taxon>
        <taxon>Sordariomycetes</taxon>
        <taxon>Sordariomycetidae</taxon>
        <taxon>Cephalothecales</taxon>
        <taxon>Cephalothecaceae</taxon>
        <taxon>Phialemonium</taxon>
    </lineage>
</organism>
<comment type="caution">
    <text evidence="2">The sequence shown here is derived from an EMBL/GenBank/DDBJ whole genome shotgun (WGS) entry which is preliminary data.</text>
</comment>
<accession>A0ABR3W874</accession>
<dbReference type="Proteomes" id="UP001586593">
    <property type="component" value="Unassembled WGS sequence"/>
</dbReference>
<feature type="region of interest" description="Disordered" evidence="1">
    <location>
        <begin position="101"/>
        <end position="132"/>
    </location>
</feature>
<evidence type="ECO:0000256" key="1">
    <source>
        <dbReference type="SAM" id="MobiDB-lite"/>
    </source>
</evidence>
<evidence type="ECO:0008006" key="4">
    <source>
        <dbReference type="Google" id="ProtNLM"/>
    </source>
</evidence>
<keyword evidence="3" id="KW-1185">Reference proteome</keyword>
<reference evidence="2 3" key="1">
    <citation type="journal article" date="2024" name="Commun. Biol.">
        <title>Comparative genomic analysis of thermophilic fungi reveals convergent evolutionary adaptations and gene losses.</title>
        <authorList>
            <person name="Steindorff A.S."/>
            <person name="Aguilar-Pontes M.V."/>
            <person name="Robinson A.J."/>
            <person name="Andreopoulos B."/>
            <person name="LaButti K."/>
            <person name="Kuo A."/>
            <person name="Mondo S."/>
            <person name="Riley R."/>
            <person name="Otillar R."/>
            <person name="Haridas S."/>
            <person name="Lipzen A."/>
            <person name="Grimwood J."/>
            <person name="Schmutz J."/>
            <person name="Clum A."/>
            <person name="Reid I.D."/>
            <person name="Moisan M.C."/>
            <person name="Butler G."/>
            <person name="Nguyen T.T.M."/>
            <person name="Dewar K."/>
            <person name="Conant G."/>
            <person name="Drula E."/>
            <person name="Henrissat B."/>
            <person name="Hansel C."/>
            <person name="Singer S."/>
            <person name="Hutchinson M.I."/>
            <person name="de Vries R.P."/>
            <person name="Natvig D.O."/>
            <person name="Powell A.J."/>
            <person name="Tsang A."/>
            <person name="Grigoriev I.V."/>
        </authorList>
    </citation>
    <scope>NUCLEOTIDE SEQUENCE [LARGE SCALE GENOMIC DNA]</scope>
    <source>
        <strain evidence="2 3">ATCC 24622</strain>
    </source>
</reference>
<feature type="compositionally biased region" description="Basic and acidic residues" evidence="1">
    <location>
        <begin position="116"/>
        <end position="131"/>
    </location>
</feature>
<proteinExistence type="predicted"/>
<dbReference type="EMBL" id="JAZHXJ010000622">
    <property type="protein sequence ID" value="KAL1855692.1"/>
    <property type="molecule type" value="Genomic_DNA"/>
</dbReference>
<name>A0ABR3W874_9PEZI</name>
<evidence type="ECO:0000313" key="2">
    <source>
        <dbReference type="EMBL" id="KAL1855692.1"/>
    </source>
</evidence>
<protein>
    <recommendedName>
        <fullName evidence="4">BTB domain-containing protein</fullName>
    </recommendedName>
</protein>